<evidence type="ECO:0000256" key="3">
    <source>
        <dbReference type="ARBA" id="ARBA00022801"/>
    </source>
</evidence>
<evidence type="ECO:0000256" key="5">
    <source>
        <dbReference type="ARBA" id="ARBA00024029"/>
    </source>
</evidence>
<dbReference type="AlphaFoldDB" id="A0A517MDY2"/>
<keyword evidence="2" id="KW-0479">Metal-binding</keyword>
<evidence type="ECO:0000256" key="1">
    <source>
        <dbReference type="ARBA" id="ARBA00001947"/>
    </source>
</evidence>
<dbReference type="InterPro" id="IPR003785">
    <property type="entry name" value="Creatininase/forma_Hydrolase"/>
</dbReference>
<sequence>MHARPWRLGEATLADVREADYQVAVIPLGATEPHNLHLPYATDTLQNEAIGDAICRAAHELGGRIVLLPAIPFGTETNMRELPLAINLQPSTLFQILKDLVDSLVGSGIRKIVLLNGHGGNEFKPFLREMAGKTPAQLFLCDWFRMFADRYDEIFDQREDHAGEMETSMGLAFFPELVIKDADGKLRADEGAVRPSQFKAVNEKWVSITRPWHLLTTQSGSGNPHAASAEKGEQVMELLVERLAPFLADLSAAEIDDTFPF</sequence>
<comment type="similarity">
    <text evidence="5">Belongs to the creatininase superfamily.</text>
</comment>
<keyword evidence="7" id="KW-1185">Reference proteome</keyword>
<name>A0A517MDY2_9BACT</name>
<comment type="cofactor">
    <cofactor evidence="1">
        <name>Zn(2+)</name>
        <dbReference type="ChEBI" id="CHEBI:29105"/>
    </cofactor>
</comment>
<dbReference type="Gene3D" id="3.40.50.10310">
    <property type="entry name" value="Creatininase"/>
    <property type="match status" value="1"/>
</dbReference>
<dbReference type="PANTHER" id="PTHR35005">
    <property type="entry name" value="3-DEHYDRO-SCYLLO-INOSOSE HYDROLASE"/>
    <property type="match status" value="1"/>
</dbReference>
<keyword evidence="3 6" id="KW-0378">Hydrolase</keyword>
<gene>
    <name evidence="6" type="primary">crnA</name>
    <name evidence="6" type="ORF">FF011L_18500</name>
</gene>
<dbReference type="Proteomes" id="UP000320672">
    <property type="component" value="Chromosome"/>
</dbReference>
<dbReference type="KEGG" id="rml:FF011L_18500"/>
<evidence type="ECO:0000256" key="4">
    <source>
        <dbReference type="ARBA" id="ARBA00022833"/>
    </source>
</evidence>
<evidence type="ECO:0000313" key="7">
    <source>
        <dbReference type="Proteomes" id="UP000320672"/>
    </source>
</evidence>
<proteinExistence type="inferred from homology"/>
<reference evidence="6 7" key="1">
    <citation type="submission" date="2019-02" db="EMBL/GenBank/DDBJ databases">
        <title>Deep-cultivation of Planctomycetes and their phenomic and genomic characterization uncovers novel biology.</title>
        <authorList>
            <person name="Wiegand S."/>
            <person name="Jogler M."/>
            <person name="Boedeker C."/>
            <person name="Pinto D."/>
            <person name="Vollmers J."/>
            <person name="Rivas-Marin E."/>
            <person name="Kohn T."/>
            <person name="Peeters S.H."/>
            <person name="Heuer A."/>
            <person name="Rast P."/>
            <person name="Oberbeckmann S."/>
            <person name="Bunk B."/>
            <person name="Jeske O."/>
            <person name="Meyerdierks A."/>
            <person name="Storesund J.E."/>
            <person name="Kallscheuer N."/>
            <person name="Luecker S."/>
            <person name="Lage O.M."/>
            <person name="Pohl T."/>
            <person name="Merkel B.J."/>
            <person name="Hornburger P."/>
            <person name="Mueller R.-W."/>
            <person name="Bruemmer F."/>
            <person name="Labrenz M."/>
            <person name="Spormann A.M."/>
            <person name="Op den Camp H."/>
            <person name="Overmann J."/>
            <person name="Amann R."/>
            <person name="Jetten M.S.M."/>
            <person name="Mascher T."/>
            <person name="Medema M.H."/>
            <person name="Devos D.P."/>
            <person name="Kaster A.-K."/>
            <person name="Ovreas L."/>
            <person name="Rohde M."/>
            <person name="Galperin M.Y."/>
            <person name="Jogler C."/>
        </authorList>
    </citation>
    <scope>NUCLEOTIDE SEQUENCE [LARGE SCALE GENOMIC DNA]</scope>
    <source>
        <strain evidence="6 7">FF011L</strain>
    </source>
</reference>
<dbReference type="SUPFAM" id="SSF102215">
    <property type="entry name" value="Creatininase"/>
    <property type="match status" value="1"/>
</dbReference>
<dbReference type="OrthoDB" id="9801445at2"/>
<dbReference type="EC" id="3.5.2.10" evidence="6"/>
<evidence type="ECO:0000256" key="2">
    <source>
        <dbReference type="ARBA" id="ARBA00022723"/>
    </source>
</evidence>
<dbReference type="EMBL" id="CP036262">
    <property type="protein sequence ID" value="QDS93095.1"/>
    <property type="molecule type" value="Genomic_DNA"/>
</dbReference>
<dbReference type="GO" id="GO:0016811">
    <property type="term" value="F:hydrolase activity, acting on carbon-nitrogen (but not peptide) bonds, in linear amides"/>
    <property type="evidence" value="ECO:0007669"/>
    <property type="project" value="TreeGrafter"/>
</dbReference>
<dbReference type="Pfam" id="PF02633">
    <property type="entry name" value="Creatininase"/>
    <property type="match status" value="1"/>
</dbReference>
<organism evidence="6 7">
    <name type="scientific">Roseimaritima multifibrata</name>
    <dbReference type="NCBI Taxonomy" id="1930274"/>
    <lineage>
        <taxon>Bacteria</taxon>
        <taxon>Pseudomonadati</taxon>
        <taxon>Planctomycetota</taxon>
        <taxon>Planctomycetia</taxon>
        <taxon>Pirellulales</taxon>
        <taxon>Pirellulaceae</taxon>
        <taxon>Roseimaritima</taxon>
    </lineage>
</organism>
<dbReference type="RefSeq" id="WP_145351239.1">
    <property type="nucleotide sequence ID" value="NZ_CP036262.1"/>
</dbReference>
<protein>
    <submittedName>
        <fullName evidence="6">Creatinine amidohydrolase</fullName>
        <ecNumber evidence="6">3.5.2.10</ecNumber>
    </submittedName>
</protein>
<keyword evidence="4" id="KW-0862">Zinc</keyword>
<dbReference type="InterPro" id="IPR024087">
    <property type="entry name" value="Creatininase-like_sf"/>
</dbReference>
<dbReference type="GO" id="GO:0046872">
    <property type="term" value="F:metal ion binding"/>
    <property type="evidence" value="ECO:0007669"/>
    <property type="project" value="UniProtKB-KW"/>
</dbReference>
<dbReference type="GO" id="GO:0009231">
    <property type="term" value="P:riboflavin biosynthetic process"/>
    <property type="evidence" value="ECO:0007669"/>
    <property type="project" value="TreeGrafter"/>
</dbReference>
<dbReference type="PANTHER" id="PTHR35005:SF1">
    <property type="entry name" value="2-AMINO-5-FORMYLAMINO-6-RIBOSYLAMINOPYRIMIDIN-4(3H)-ONE 5'-MONOPHOSPHATE DEFORMYLASE"/>
    <property type="match status" value="1"/>
</dbReference>
<dbReference type="GO" id="GO:0047789">
    <property type="term" value="F:creatininase activity"/>
    <property type="evidence" value="ECO:0007669"/>
    <property type="project" value="UniProtKB-EC"/>
</dbReference>
<accession>A0A517MDY2</accession>
<evidence type="ECO:0000313" key="6">
    <source>
        <dbReference type="EMBL" id="QDS93095.1"/>
    </source>
</evidence>